<dbReference type="PANTHER" id="PTHR46444:SF19">
    <property type="entry name" value="OS02G0745600 PROTEIN"/>
    <property type="match status" value="1"/>
</dbReference>
<dbReference type="PANTHER" id="PTHR46444">
    <property type="entry name" value="DCD (DEVELOPMENT AND CELL DEATH) DOMAIN PROTEIN-RELATED"/>
    <property type="match status" value="1"/>
</dbReference>
<proteinExistence type="predicted"/>
<organism evidence="2 3">
    <name type="scientific">Ostreobium quekettii</name>
    <dbReference type="NCBI Taxonomy" id="121088"/>
    <lineage>
        <taxon>Eukaryota</taxon>
        <taxon>Viridiplantae</taxon>
        <taxon>Chlorophyta</taxon>
        <taxon>core chlorophytes</taxon>
        <taxon>Ulvophyceae</taxon>
        <taxon>TCBD clade</taxon>
        <taxon>Bryopsidales</taxon>
        <taxon>Ostreobineae</taxon>
        <taxon>Ostreobiaceae</taxon>
        <taxon>Ostreobium</taxon>
    </lineage>
</organism>
<accession>A0A8S1IM30</accession>
<dbReference type="EMBL" id="CAJHUC010000370">
    <property type="protein sequence ID" value="CAD7695642.1"/>
    <property type="molecule type" value="Genomic_DNA"/>
</dbReference>
<evidence type="ECO:0000313" key="3">
    <source>
        <dbReference type="Proteomes" id="UP000708148"/>
    </source>
</evidence>
<dbReference type="InterPro" id="IPR013989">
    <property type="entry name" value="Dev_and_cell_death_domain"/>
</dbReference>
<gene>
    <name evidence="2" type="ORF">OSTQU699_LOCUS1003</name>
</gene>
<name>A0A8S1IM30_9CHLO</name>
<dbReference type="Pfam" id="PF10539">
    <property type="entry name" value="Dev_Cell_Death"/>
    <property type="match status" value="1"/>
</dbReference>
<evidence type="ECO:0000313" key="2">
    <source>
        <dbReference type="EMBL" id="CAD7695642.1"/>
    </source>
</evidence>
<dbReference type="PROSITE" id="PS51222">
    <property type="entry name" value="DCD"/>
    <property type="match status" value="1"/>
</dbReference>
<feature type="domain" description="DCD" evidence="1">
    <location>
        <begin position="1"/>
        <end position="127"/>
    </location>
</feature>
<dbReference type="SMART" id="SM00767">
    <property type="entry name" value="DCD"/>
    <property type="match status" value="1"/>
</dbReference>
<keyword evidence="3" id="KW-1185">Reference proteome</keyword>
<protein>
    <recommendedName>
        <fullName evidence="1">DCD domain-containing protein</fullName>
    </recommendedName>
</protein>
<dbReference type="AlphaFoldDB" id="A0A8S1IM30"/>
<evidence type="ECO:0000259" key="1">
    <source>
        <dbReference type="PROSITE" id="PS51222"/>
    </source>
</evidence>
<feature type="non-terminal residue" evidence="2">
    <location>
        <position position="1"/>
    </location>
</feature>
<comment type="caution">
    <text evidence="2">The sequence shown here is derived from an EMBL/GenBank/DDBJ whole genome shotgun (WGS) entry which is preliminary data.</text>
</comment>
<reference evidence="2" key="1">
    <citation type="submission" date="2020-12" db="EMBL/GenBank/DDBJ databases">
        <authorList>
            <person name="Iha C."/>
        </authorList>
    </citation>
    <scope>NUCLEOTIDE SEQUENCE</scope>
</reference>
<sequence>MEMAGAIFGCTQTTVGECLRRGLFGLPAEKKRLVMAVKPGMKLFLFNHTKRELLGVFEAITSGNTFDPVAFKRQCPWQVRVRRIADCPPLSEAAFMATLKGSFHNGHTVPIPLTLEQVEDLLAAYWQGEGAARQGTFLPHALPELHGGPLELAHKRCEKTHRHVGRKAKREAVQIAELHQRSAQGSKKSRKQAAVWPTFHRETFANKDVTLAAVNNPCDKRATVALGPVPKECNVKDVIAALDMRHRRKYNFLCVKELHGEASRYCFVNLVDHNDVGGFAAHCKEFLWRPSPDDDDKTDQGIK</sequence>
<dbReference type="Proteomes" id="UP000708148">
    <property type="component" value="Unassembled WGS sequence"/>
</dbReference>
<dbReference type="OrthoDB" id="45365at2759"/>